<gene>
    <name evidence="2" type="ORF">ACFOZ9_10595</name>
</gene>
<comment type="caution">
    <text evidence="2">The sequence shown here is derived from an EMBL/GenBank/DDBJ whole genome shotgun (WGS) entry which is preliminary data.</text>
</comment>
<sequence length="582" mass="60633">MTNFSSTTRAGGYIVVTALIMMVILMLLASIIMTGSVSGVQQAGGHSGLVRARAAAEAGQAQAAFTLDQTVLPGLNAVLTPYAVTFLQSGSSAATTQIVPNNRFSNVETALNALNGMSQNGSVRGATFTRSIVFDNFRVDSASFNTMGQVYYVDYVVTSDGQLGTYHRQVVVNGTLRINMGRTSLNQSLLLANDGGCQQGNYFGTGMNYDGPVQINNNWCFAGSPIFAMGAKTASATVGMWSCTARTWQFVATQFNGCTTPNWGGVGLQYSVPAVALPVNSFSQARAALGQDPSVLGAVTNAFACNALNVSCPGNSAPAAGVYLPTNGGIYVQGDAQVRLSVNSGAQVYTLQQGSQTTTIRVSYPNGPTVMTRPDNTVVTLNNYKPNGQLYVNGTITHLGGPARTGALPNPLPANNTVPSQIPPAIASETQLNIAARDDIVIQGDLTYQTSPVGNPAARNVLGLIAGAGSVRIGQAAPNDLYLHGALLAGAGGQGFKVDNYDTGTPRGSLHLLGSLAEDQEPPRGVGSIAANGTVSIVHGYGDAFNFDQRFLNGNMAPPYFPGSTLFSAQTALPTQRDWTEN</sequence>
<reference evidence="3" key="1">
    <citation type="journal article" date="2019" name="Int. J. Syst. Evol. Microbiol.">
        <title>The Global Catalogue of Microorganisms (GCM) 10K type strain sequencing project: providing services to taxonomists for standard genome sequencing and annotation.</title>
        <authorList>
            <consortium name="The Broad Institute Genomics Platform"/>
            <consortium name="The Broad Institute Genome Sequencing Center for Infectious Disease"/>
            <person name="Wu L."/>
            <person name="Ma J."/>
        </authorList>
    </citation>
    <scope>NUCLEOTIDE SEQUENCE [LARGE SCALE GENOMIC DNA]</scope>
    <source>
        <strain evidence="3">CCUG 56029</strain>
    </source>
</reference>
<dbReference type="Proteomes" id="UP001595998">
    <property type="component" value="Unassembled WGS sequence"/>
</dbReference>
<dbReference type="EMBL" id="JBHSEH010000009">
    <property type="protein sequence ID" value="MFC4426664.1"/>
    <property type="molecule type" value="Genomic_DNA"/>
</dbReference>
<keyword evidence="1" id="KW-0812">Transmembrane</keyword>
<keyword evidence="1" id="KW-1133">Transmembrane helix</keyword>
<evidence type="ECO:0000313" key="2">
    <source>
        <dbReference type="EMBL" id="MFC4426664.1"/>
    </source>
</evidence>
<feature type="transmembrane region" description="Helical" evidence="1">
    <location>
        <begin position="12"/>
        <end position="33"/>
    </location>
</feature>
<protein>
    <submittedName>
        <fullName evidence="2">DUF4900 domain-containing protein</fullName>
    </submittedName>
</protein>
<dbReference type="RefSeq" id="WP_380039365.1">
    <property type="nucleotide sequence ID" value="NZ_JBHSEH010000009.1"/>
</dbReference>
<dbReference type="Pfam" id="PF16241">
    <property type="entry name" value="DUF4900"/>
    <property type="match status" value="1"/>
</dbReference>
<keyword evidence="1" id="KW-0472">Membrane</keyword>
<evidence type="ECO:0000313" key="3">
    <source>
        <dbReference type="Proteomes" id="UP001595998"/>
    </source>
</evidence>
<organism evidence="2 3">
    <name type="scientific">Deinococcus navajonensis</name>
    <dbReference type="NCBI Taxonomy" id="309884"/>
    <lineage>
        <taxon>Bacteria</taxon>
        <taxon>Thermotogati</taxon>
        <taxon>Deinococcota</taxon>
        <taxon>Deinococci</taxon>
        <taxon>Deinococcales</taxon>
        <taxon>Deinococcaceae</taxon>
        <taxon>Deinococcus</taxon>
    </lineage>
</organism>
<keyword evidence="3" id="KW-1185">Reference proteome</keyword>
<dbReference type="InterPro" id="IPR032601">
    <property type="entry name" value="DUF4900"/>
</dbReference>
<proteinExistence type="predicted"/>
<name>A0ABV8XM61_9DEIO</name>
<evidence type="ECO:0000256" key="1">
    <source>
        <dbReference type="SAM" id="Phobius"/>
    </source>
</evidence>
<accession>A0ABV8XM61</accession>